<dbReference type="Proteomes" id="UP001501169">
    <property type="component" value="Unassembled WGS sequence"/>
</dbReference>
<gene>
    <name evidence="5" type="ORF">GCM10009098_13850</name>
</gene>
<feature type="signal peptide" evidence="3">
    <location>
        <begin position="1"/>
        <end position="24"/>
    </location>
</feature>
<comment type="similarity">
    <text evidence="1">Belongs to the bacterial solute-binding protein 3 family.</text>
</comment>
<accession>A0ABN1DMM8</accession>
<protein>
    <recommendedName>
        <fullName evidence="4">Solute-binding protein family 3/N-terminal domain-containing protein</fullName>
    </recommendedName>
</protein>
<proteinExistence type="inferred from homology"/>
<evidence type="ECO:0000259" key="4">
    <source>
        <dbReference type="SMART" id="SM00062"/>
    </source>
</evidence>
<dbReference type="PANTHER" id="PTHR35936">
    <property type="entry name" value="MEMBRANE-BOUND LYTIC MUREIN TRANSGLYCOSYLASE F"/>
    <property type="match status" value="1"/>
</dbReference>
<evidence type="ECO:0000256" key="2">
    <source>
        <dbReference type="ARBA" id="ARBA00022729"/>
    </source>
</evidence>
<feature type="domain" description="Solute-binding protein family 3/N-terminal" evidence="4">
    <location>
        <begin position="27"/>
        <end position="242"/>
    </location>
</feature>
<sequence length="249" mass="27700">MLAMKRFYGVICLFAGLLAFQQQAAEPIRMGLHLSAPWSFYNDAGELDGIEYQLVSRIFSRAGFKVEYELHSYSRLLKQFSDKKLDCASPVAVPVEGASYTEPYLPFEDVVISLASSGIEIQSLQQLAGKRIVAYQQAQQVLGAEFSAAVADANYLELADRSLQLELLFSNRVDLVIGERRVLHYLAAKTAPHLALKTHHLFTGQKYPAACWDPVLKDVFNHGLELLQQSGELSAILQQYNDLTAIGTE</sequence>
<evidence type="ECO:0000313" key="5">
    <source>
        <dbReference type="EMBL" id="GAA0547498.1"/>
    </source>
</evidence>
<dbReference type="EMBL" id="BAAAEO010000002">
    <property type="protein sequence ID" value="GAA0547498.1"/>
    <property type="molecule type" value="Genomic_DNA"/>
</dbReference>
<evidence type="ECO:0000256" key="1">
    <source>
        <dbReference type="ARBA" id="ARBA00010333"/>
    </source>
</evidence>
<dbReference type="SMART" id="SM00062">
    <property type="entry name" value="PBPb"/>
    <property type="match status" value="1"/>
</dbReference>
<keyword evidence="2 3" id="KW-0732">Signal</keyword>
<dbReference type="PANTHER" id="PTHR35936:SF25">
    <property type="entry name" value="ABC TRANSPORTER SUBSTRATE-BINDING PROTEIN"/>
    <property type="match status" value="1"/>
</dbReference>
<feature type="chain" id="PRO_5046766206" description="Solute-binding protein family 3/N-terminal domain-containing protein" evidence="3">
    <location>
        <begin position="25"/>
        <end position="249"/>
    </location>
</feature>
<organism evidence="5 6">
    <name type="scientific">Rheinheimera aquimaris</name>
    <dbReference type="NCBI Taxonomy" id="412437"/>
    <lineage>
        <taxon>Bacteria</taxon>
        <taxon>Pseudomonadati</taxon>
        <taxon>Pseudomonadota</taxon>
        <taxon>Gammaproteobacteria</taxon>
        <taxon>Chromatiales</taxon>
        <taxon>Chromatiaceae</taxon>
        <taxon>Rheinheimera</taxon>
    </lineage>
</organism>
<evidence type="ECO:0000256" key="3">
    <source>
        <dbReference type="SAM" id="SignalP"/>
    </source>
</evidence>
<dbReference type="Pfam" id="PF00497">
    <property type="entry name" value="SBP_bac_3"/>
    <property type="match status" value="1"/>
</dbReference>
<dbReference type="InterPro" id="IPR001638">
    <property type="entry name" value="Solute-binding_3/MltF_N"/>
</dbReference>
<keyword evidence="6" id="KW-1185">Reference proteome</keyword>
<comment type="caution">
    <text evidence="5">The sequence shown here is derived from an EMBL/GenBank/DDBJ whole genome shotgun (WGS) entry which is preliminary data.</text>
</comment>
<reference evidence="5 6" key="1">
    <citation type="journal article" date="2019" name="Int. J. Syst. Evol. Microbiol.">
        <title>The Global Catalogue of Microorganisms (GCM) 10K type strain sequencing project: providing services to taxonomists for standard genome sequencing and annotation.</title>
        <authorList>
            <consortium name="The Broad Institute Genomics Platform"/>
            <consortium name="The Broad Institute Genome Sequencing Center for Infectious Disease"/>
            <person name="Wu L."/>
            <person name="Ma J."/>
        </authorList>
    </citation>
    <scope>NUCLEOTIDE SEQUENCE [LARGE SCALE GENOMIC DNA]</scope>
    <source>
        <strain evidence="5 6">JCM 14331</strain>
    </source>
</reference>
<name>A0ABN1DMM8_9GAMM</name>
<dbReference type="Gene3D" id="3.40.190.10">
    <property type="entry name" value="Periplasmic binding protein-like II"/>
    <property type="match status" value="2"/>
</dbReference>
<dbReference type="SUPFAM" id="SSF53850">
    <property type="entry name" value="Periplasmic binding protein-like II"/>
    <property type="match status" value="1"/>
</dbReference>
<evidence type="ECO:0000313" key="6">
    <source>
        <dbReference type="Proteomes" id="UP001501169"/>
    </source>
</evidence>